<keyword evidence="6" id="KW-0675">Receptor</keyword>
<evidence type="ECO:0000313" key="7">
    <source>
        <dbReference type="Proteomes" id="UP001214854"/>
    </source>
</evidence>
<comment type="subcellular location">
    <subcellularLocation>
        <location evidence="1">Cell outer membrane</location>
    </subcellularLocation>
</comment>
<dbReference type="InterPro" id="IPR012910">
    <property type="entry name" value="Plug_dom"/>
</dbReference>
<dbReference type="NCBIfam" id="TIGR01782">
    <property type="entry name" value="TonB-Xanth-Caul"/>
    <property type="match status" value="1"/>
</dbReference>
<dbReference type="Pfam" id="PF07715">
    <property type="entry name" value="Plug"/>
    <property type="match status" value="1"/>
</dbReference>
<dbReference type="InterPro" id="IPR036942">
    <property type="entry name" value="Beta-barrel_TonB_sf"/>
</dbReference>
<keyword evidence="4" id="KW-0732">Signal</keyword>
<evidence type="ECO:0000256" key="2">
    <source>
        <dbReference type="ARBA" id="ARBA00023136"/>
    </source>
</evidence>
<keyword evidence="2" id="KW-0472">Membrane</keyword>
<accession>A0ABT5HPY7</accession>
<dbReference type="PANTHER" id="PTHR40980:SF4">
    <property type="entry name" value="TONB-DEPENDENT RECEPTOR-LIKE BETA-BARREL DOMAIN-CONTAINING PROTEIN"/>
    <property type="match status" value="1"/>
</dbReference>
<reference evidence="6 7" key="1">
    <citation type="submission" date="2023-01" db="EMBL/GenBank/DDBJ databases">
        <title>Novel species of the genus Asticcacaulis isolated from rivers.</title>
        <authorList>
            <person name="Lu H."/>
        </authorList>
    </citation>
    <scope>NUCLEOTIDE SEQUENCE [LARGE SCALE GENOMIC DNA]</scope>
    <source>
        <strain evidence="6 7">BYS171W</strain>
    </source>
</reference>
<dbReference type="Gene3D" id="2.170.130.10">
    <property type="entry name" value="TonB-dependent receptor, plug domain"/>
    <property type="match status" value="1"/>
</dbReference>
<dbReference type="Gene3D" id="2.40.170.20">
    <property type="entry name" value="TonB-dependent receptor, beta-barrel domain"/>
    <property type="match status" value="1"/>
</dbReference>
<dbReference type="PANTHER" id="PTHR40980">
    <property type="entry name" value="PLUG DOMAIN-CONTAINING PROTEIN"/>
    <property type="match status" value="1"/>
</dbReference>
<keyword evidence="7" id="KW-1185">Reference proteome</keyword>
<comment type="caution">
    <text evidence="6">The sequence shown here is derived from an EMBL/GenBank/DDBJ whole genome shotgun (WGS) entry which is preliminary data.</text>
</comment>
<sequence length="1189" mass="131360">MKTSHFAKCLLAGASLISFAAAVNSAHAQEAPVAAKADETTEVVVVGTRRSQQSAIDRKKRAKTATDSIVAEDVGSFPDRNLNEALSRVAGVAIARDDYGEGASVNLRGNSADFTRVEMDGMSVNSGGSELAINGSNGTGRAADLRELPADLIKSVDVVKGQTADMTEGGLGGSVIIQTRSGLDFKKPYLSLRVGMDQNTLSKRWSPDIGLVASRKFFDGRLGVIVNVNQSRRLNDSHQVSQAGSSDRQGYLKLFDVDGSPEKTFTYDPSIASGEYSDRYVTSNPARAYDAPMQSYTLLAGGTFNTNSALDILTKSAAAKTKADCIAAFPLYTTTQLNTITPGASSVNRWNVQDQRIKEQITCLNQWNDYVPNTASDRNKTLYEDRLAWDVRFDYRVNDNLTVYAKYQVANRLTEDYTRTRNRGFTDGGVATTYGARTLIPNTTNYLINPVSGFYRYNDSQPFGTNTVGGLAYPIYGFASNIVPGSAKVDDTHHVTELQVTNIGLGYDNIQNDQEWKNNYLLTGAQYRKGPLSIDFLASRSEGTYQRTDARFRRSVLAPTLTMRVTSSGLWVSEYPAGVNPDDISRVYPLQAAANAASPQYTQNIQLTYDPRLSESGEDQLKLDVTYRTPNLPFLKSFKSGASMRKATTRLWGGGGYSPTSTVFVPTSTLRGNIRACEATSTSTIPCVYGYVPLTGNNASYGTETVTRAQLEAIYRNSVLENDGPFMPGIEGFEGFEVWDSVDVNKALSQMAGAVNFNLNCMKVCKGSDGKMYEMPVNVTTETITAAYYVAEFEQKLPWDMTFDGNFGVRMVQVETAGRGNVTLNAITKNANWNALTPDSNITTTTINKPITIDRTVTDWLPSYNANLWLLDDKLVLRYHWSKTVTRPPVSRLWPAGSCTYDERIADLVELGEDLDMTCGTFGNPELKPYTANKNNTSLEWYVNKDTFLSLAYYRQKTKIGAPEAYSVSDQPLFAGTDEVDPATGQRLDSYRFRYTTYRNGPGSVYAGWEMTAKSAFTFLPWQLRYTGADFNISTNKTGGAATLIDPITGENLGARDRSDYFINLALWYDDGKTNARLAYQTRDAMLRCITACGDNQTSAYAFPTQNTNQYVSLPYNPGEPYYTRAYSYLDAKVTHKFNSNVEIYWEGRNLLAEATVIEGVREFSNADGYPFSYRYGGRRFTFGLTYKM</sequence>
<name>A0ABT5HPY7_9CAUL</name>
<dbReference type="EMBL" id="JAQQKX010000001">
    <property type="protein sequence ID" value="MDC7682129.1"/>
    <property type="molecule type" value="Genomic_DNA"/>
</dbReference>
<evidence type="ECO:0000256" key="4">
    <source>
        <dbReference type="SAM" id="SignalP"/>
    </source>
</evidence>
<evidence type="ECO:0000256" key="1">
    <source>
        <dbReference type="ARBA" id="ARBA00004442"/>
    </source>
</evidence>
<dbReference type="InterPro" id="IPR037066">
    <property type="entry name" value="Plug_dom_sf"/>
</dbReference>
<dbReference type="InterPro" id="IPR010104">
    <property type="entry name" value="TonB_rcpt_bac"/>
</dbReference>
<proteinExistence type="predicted"/>
<gene>
    <name evidence="6" type="ORF">PQU92_02510</name>
</gene>
<feature type="signal peptide" evidence="4">
    <location>
        <begin position="1"/>
        <end position="28"/>
    </location>
</feature>
<keyword evidence="3" id="KW-0998">Cell outer membrane</keyword>
<feature type="chain" id="PRO_5046901843" evidence="4">
    <location>
        <begin position="29"/>
        <end position="1189"/>
    </location>
</feature>
<dbReference type="SUPFAM" id="SSF56935">
    <property type="entry name" value="Porins"/>
    <property type="match status" value="1"/>
</dbReference>
<evidence type="ECO:0000256" key="3">
    <source>
        <dbReference type="ARBA" id="ARBA00023237"/>
    </source>
</evidence>
<dbReference type="RefSeq" id="WP_272746632.1">
    <property type="nucleotide sequence ID" value="NZ_JAQQKX010000001.1"/>
</dbReference>
<dbReference type="Proteomes" id="UP001214854">
    <property type="component" value="Unassembled WGS sequence"/>
</dbReference>
<protein>
    <submittedName>
        <fullName evidence="6">TonB-dependent receptor</fullName>
    </submittedName>
</protein>
<feature type="domain" description="TonB-dependent receptor plug" evidence="5">
    <location>
        <begin position="59"/>
        <end position="173"/>
    </location>
</feature>
<evidence type="ECO:0000313" key="6">
    <source>
        <dbReference type="EMBL" id="MDC7682129.1"/>
    </source>
</evidence>
<evidence type="ECO:0000259" key="5">
    <source>
        <dbReference type="Pfam" id="PF07715"/>
    </source>
</evidence>
<organism evidence="6 7">
    <name type="scientific">Asticcacaulis aquaticus</name>
    <dbReference type="NCBI Taxonomy" id="2984212"/>
    <lineage>
        <taxon>Bacteria</taxon>
        <taxon>Pseudomonadati</taxon>
        <taxon>Pseudomonadota</taxon>
        <taxon>Alphaproteobacteria</taxon>
        <taxon>Caulobacterales</taxon>
        <taxon>Caulobacteraceae</taxon>
        <taxon>Asticcacaulis</taxon>
    </lineage>
</organism>